<reference evidence="9" key="1">
    <citation type="journal article" date="2023" name="Mol. Phylogenet. Evol.">
        <title>Genome-scale phylogeny and comparative genomics of the fungal order Sordariales.</title>
        <authorList>
            <person name="Hensen N."/>
            <person name="Bonometti L."/>
            <person name="Westerberg I."/>
            <person name="Brannstrom I.O."/>
            <person name="Guillou S."/>
            <person name="Cros-Aarteil S."/>
            <person name="Calhoun S."/>
            <person name="Haridas S."/>
            <person name="Kuo A."/>
            <person name="Mondo S."/>
            <person name="Pangilinan J."/>
            <person name="Riley R."/>
            <person name="LaButti K."/>
            <person name="Andreopoulos B."/>
            <person name="Lipzen A."/>
            <person name="Chen C."/>
            <person name="Yan M."/>
            <person name="Daum C."/>
            <person name="Ng V."/>
            <person name="Clum A."/>
            <person name="Steindorff A."/>
            <person name="Ohm R.A."/>
            <person name="Martin F."/>
            <person name="Silar P."/>
            <person name="Natvig D.O."/>
            <person name="Lalanne C."/>
            <person name="Gautier V."/>
            <person name="Ament-Velasquez S.L."/>
            <person name="Kruys A."/>
            <person name="Hutchinson M.I."/>
            <person name="Powell A.J."/>
            <person name="Barry K."/>
            <person name="Miller A.N."/>
            <person name="Grigoriev I.V."/>
            <person name="Debuchy R."/>
            <person name="Gladieux P."/>
            <person name="Hiltunen Thoren M."/>
            <person name="Johannesson H."/>
        </authorList>
    </citation>
    <scope>NUCLEOTIDE SEQUENCE</scope>
    <source>
        <strain evidence="9">CBS 757.83</strain>
    </source>
</reference>
<comment type="similarity">
    <text evidence="2">Belongs to the INSIG family.</text>
</comment>
<feature type="compositionally biased region" description="Basic and acidic residues" evidence="7">
    <location>
        <begin position="1"/>
        <end position="14"/>
    </location>
</feature>
<dbReference type="Proteomes" id="UP001305647">
    <property type="component" value="Unassembled WGS sequence"/>
</dbReference>
<feature type="transmembrane region" description="Helical" evidence="8">
    <location>
        <begin position="349"/>
        <end position="369"/>
    </location>
</feature>
<dbReference type="GO" id="GO:0016126">
    <property type="term" value="P:sterol biosynthetic process"/>
    <property type="evidence" value="ECO:0007669"/>
    <property type="project" value="TreeGrafter"/>
</dbReference>
<dbReference type="PANTHER" id="PTHR15301:SF3">
    <property type="entry name" value="PROTEIN NSG1-RELATED"/>
    <property type="match status" value="1"/>
</dbReference>
<feature type="transmembrane region" description="Helical" evidence="8">
    <location>
        <begin position="184"/>
        <end position="205"/>
    </location>
</feature>
<dbReference type="InterPro" id="IPR025929">
    <property type="entry name" value="INSIG_fam"/>
</dbReference>
<feature type="region of interest" description="Disordered" evidence="7">
    <location>
        <begin position="106"/>
        <end position="183"/>
    </location>
</feature>
<feature type="region of interest" description="Disordered" evidence="7">
    <location>
        <begin position="297"/>
        <end position="317"/>
    </location>
</feature>
<keyword evidence="4" id="KW-0256">Endoplasmic reticulum</keyword>
<keyword evidence="10" id="KW-1185">Reference proteome</keyword>
<dbReference type="PANTHER" id="PTHR15301">
    <property type="entry name" value="INSULIN-INDUCED GENE 1"/>
    <property type="match status" value="1"/>
</dbReference>
<keyword evidence="6 8" id="KW-0472">Membrane</keyword>
<evidence type="ECO:0000256" key="5">
    <source>
        <dbReference type="ARBA" id="ARBA00022989"/>
    </source>
</evidence>
<dbReference type="Pfam" id="PF07281">
    <property type="entry name" value="INSIG"/>
    <property type="match status" value="1"/>
</dbReference>
<feature type="transmembrane region" description="Helical" evidence="8">
    <location>
        <begin position="465"/>
        <end position="486"/>
    </location>
</feature>
<feature type="compositionally biased region" description="Basic residues" evidence="7">
    <location>
        <begin position="169"/>
        <end position="183"/>
    </location>
</feature>
<feature type="compositionally biased region" description="Low complexity" evidence="7">
    <location>
        <begin position="142"/>
        <end position="167"/>
    </location>
</feature>
<evidence type="ECO:0000256" key="4">
    <source>
        <dbReference type="ARBA" id="ARBA00022824"/>
    </source>
</evidence>
<name>A0AAN6QB28_9PEZI</name>
<dbReference type="GO" id="GO:0005789">
    <property type="term" value="C:endoplasmic reticulum membrane"/>
    <property type="evidence" value="ECO:0007669"/>
    <property type="project" value="UniProtKB-SubCell"/>
</dbReference>
<evidence type="ECO:0000256" key="3">
    <source>
        <dbReference type="ARBA" id="ARBA00022692"/>
    </source>
</evidence>
<protein>
    <submittedName>
        <fullName evidence="9">Uncharacterized protein</fullName>
    </submittedName>
</protein>
<gene>
    <name evidence="9" type="ORF">N658DRAFT_461992</name>
</gene>
<evidence type="ECO:0000256" key="8">
    <source>
        <dbReference type="SAM" id="Phobius"/>
    </source>
</evidence>
<feature type="region of interest" description="Disordered" evidence="7">
    <location>
        <begin position="1"/>
        <end position="84"/>
    </location>
</feature>
<feature type="transmembrane region" description="Helical" evidence="8">
    <location>
        <begin position="242"/>
        <end position="262"/>
    </location>
</feature>
<comment type="subcellular location">
    <subcellularLocation>
        <location evidence="1">Endoplasmic reticulum membrane</location>
        <topology evidence="1">Multi-pass membrane protein</topology>
    </subcellularLocation>
</comment>
<dbReference type="EMBL" id="MU863624">
    <property type="protein sequence ID" value="KAK4106922.1"/>
    <property type="molecule type" value="Genomic_DNA"/>
</dbReference>
<evidence type="ECO:0000313" key="10">
    <source>
        <dbReference type="Proteomes" id="UP001305647"/>
    </source>
</evidence>
<feature type="transmembrane region" description="Helical" evidence="8">
    <location>
        <begin position="324"/>
        <end position="343"/>
    </location>
</feature>
<reference evidence="9" key="2">
    <citation type="submission" date="2023-05" db="EMBL/GenBank/DDBJ databases">
        <authorList>
            <consortium name="Lawrence Berkeley National Laboratory"/>
            <person name="Steindorff A."/>
            <person name="Hensen N."/>
            <person name="Bonometti L."/>
            <person name="Westerberg I."/>
            <person name="Brannstrom I.O."/>
            <person name="Guillou S."/>
            <person name="Cros-Aarteil S."/>
            <person name="Calhoun S."/>
            <person name="Haridas S."/>
            <person name="Kuo A."/>
            <person name="Mondo S."/>
            <person name="Pangilinan J."/>
            <person name="Riley R."/>
            <person name="Labutti K."/>
            <person name="Andreopoulos B."/>
            <person name="Lipzen A."/>
            <person name="Chen C."/>
            <person name="Yanf M."/>
            <person name="Daum C."/>
            <person name="Ng V."/>
            <person name="Clum A."/>
            <person name="Ohm R."/>
            <person name="Martin F."/>
            <person name="Silar P."/>
            <person name="Natvig D."/>
            <person name="Lalanne C."/>
            <person name="Gautier V."/>
            <person name="Ament-Velasquez S.L."/>
            <person name="Kruys A."/>
            <person name="Hutchinson M.I."/>
            <person name="Powell A.J."/>
            <person name="Barry K."/>
            <person name="Miller A.N."/>
            <person name="Grigoriev I.V."/>
            <person name="Debuchy R."/>
            <person name="Gladieux P."/>
            <person name="Thoren M.H."/>
            <person name="Johannesson H."/>
        </authorList>
    </citation>
    <scope>NUCLEOTIDE SEQUENCE</scope>
    <source>
        <strain evidence="9">CBS 757.83</strain>
    </source>
</reference>
<feature type="transmembrane region" description="Helical" evidence="8">
    <location>
        <begin position="376"/>
        <end position="398"/>
    </location>
</feature>
<evidence type="ECO:0000256" key="1">
    <source>
        <dbReference type="ARBA" id="ARBA00004477"/>
    </source>
</evidence>
<proteinExistence type="inferred from homology"/>
<keyword evidence="5 8" id="KW-1133">Transmembrane helix</keyword>
<evidence type="ECO:0000256" key="2">
    <source>
        <dbReference type="ARBA" id="ARBA00007475"/>
    </source>
</evidence>
<evidence type="ECO:0000256" key="7">
    <source>
        <dbReference type="SAM" id="MobiDB-lite"/>
    </source>
</evidence>
<sequence length="501" mass="53538">MDDRPGDRETHDSLGPKIIRPIPRRPFSLAFASPTPPEDDENRPSPRPQISSSDLRFLAPHQHTTTATPGSRSRDGSTPLSHTTSYLNLTSPTLFGIYSPSTIASFTKDGDDDQDQEQSYFPDDHHDDNSDDDESYDQTREPPSSSLRHHPSSYSTTITTSRTTTTRPHPPRNQRQPPRKRRQVALQLALRAALLFVLGVGYGVLVTRLPQHSTIGSGSGSGSTQQHFRLAAAAYESHYWQWGYLVFWGAAGVTLGSLLPWVDRFWEESVVSSSSTSSSVAGATSLANGVLQLQQRESDDDENGTAEAPVMDEKQSVSAASPQADWALVVRGIGAFVGIVFAIRRLPWASTMQVSLTLALANPFLWYLIDRSKPGFLLSAAVGLAGTLVVVLTGLVGAHPDAVLMPAPAYSSGGKAASVAEVASSSSVAAAASFLANITGSAGYPAPDSAKLGGLASQETIETSIWMLSVLFCSCVCFGNIGRRLALNSSAAGRGRWGGVR</sequence>
<comment type="caution">
    <text evidence="9">The sequence shown here is derived from an EMBL/GenBank/DDBJ whole genome shotgun (WGS) entry which is preliminary data.</text>
</comment>
<feature type="compositionally biased region" description="Polar residues" evidence="7">
    <location>
        <begin position="62"/>
        <end position="84"/>
    </location>
</feature>
<evidence type="ECO:0000313" key="9">
    <source>
        <dbReference type="EMBL" id="KAK4106922.1"/>
    </source>
</evidence>
<evidence type="ECO:0000256" key="6">
    <source>
        <dbReference type="ARBA" id="ARBA00023136"/>
    </source>
</evidence>
<dbReference type="AlphaFoldDB" id="A0AAN6QB28"/>
<organism evidence="9 10">
    <name type="scientific">Parathielavia hyrcaniae</name>
    <dbReference type="NCBI Taxonomy" id="113614"/>
    <lineage>
        <taxon>Eukaryota</taxon>
        <taxon>Fungi</taxon>
        <taxon>Dikarya</taxon>
        <taxon>Ascomycota</taxon>
        <taxon>Pezizomycotina</taxon>
        <taxon>Sordariomycetes</taxon>
        <taxon>Sordariomycetidae</taxon>
        <taxon>Sordariales</taxon>
        <taxon>Chaetomiaceae</taxon>
        <taxon>Parathielavia</taxon>
    </lineage>
</organism>
<accession>A0AAN6QB28</accession>
<keyword evidence="3 8" id="KW-0812">Transmembrane</keyword>